<proteinExistence type="predicted"/>
<dbReference type="RefSeq" id="WP_112715030.1">
    <property type="nucleotide sequence ID" value="NZ_LS483250.1"/>
</dbReference>
<accession>A0A330LRB7</accession>
<keyword evidence="2" id="KW-1185">Reference proteome</keyword>
<gene>
    <name evidence="1" type="ORF">MORIYA_2268</name>
</gene>
<dbReference type="AlphaFoldDB" id="A0A330LRB7"/>
<organism evidence="1 2">
    <name type="scientific">Moritella yayanosii</name>
    <dbReference type="NCBI Taxonomy" id="69539"/>
    <lineage>
        <taxon>Bacteria</taxon>
        <taxon>Pseudomonadati</taxon>
        <taxon>Pseudomonadota</taxon>
        <taxon>Gammaproteobacteria</taxon>
        <taxon>Alteromonadales</taxon>
        <taxon>Moritellaceae</taxon>
        <taxon>Moritella</taxon>
    </lineage>
</organism>
<evidence type="ECO:0000313" key="1">
    <source>
        <dbReference type="EMBL" id="SQD78746.1"/>
    </source>
</evidence>
<sequence>MTEQEQQQLAELKSKSKLSPKERVQLKILTKKSKAETVSEPVKTANVFAVKPTTKISPLPIRFLEHERVGLKTLANDIKSQSLMEVIDVLGSENDINDTKLVRAAVLLLKQHSHNEIIAAIKETKLNMVR</sequence>
<name>A0A330LRB7_9GAMM</name>
<dbReference type="KEGG" id="mya:MORIYA_2268"/>
<dbReference type="Proteomes" id="UP000250163">
    <property type="component" value="Chromosome MORIYA"/>
</dbReference>
<reference evidence="2" key="1">
    <citation type="submission" date="2018-05" db="EMBL/GenBank/DDBJ databases">
        <authorList>
            <person name="Cea G.-C."/>
            <person name="William W."/>
        </authorList>
    </citation>
    <scope>NUCLEOTIDE SEQUENCE [LARGE SCALE GENOMIC DNA]</scope>
    <source>
        <strain evidence="2">DB21MT 5</strain>
    </source>
</reference>
<dbReference type="OrthoDB" id="6402275at2"/>
<protein>
    <submittedName>
        <fullName evidence="1">Uncharacterized protein</fullName>
    </submittedName>
</protein>
<evidence type="ECO:0000313" key="2">
    <source>
        <dbReference type="Proteomes" id="UP000250163"/>
    </source>
</evidence>
<dbReference type="EMBL" id="LS483250">
    <property type="protein sequence ID" value="SQD78746.1"/>
    <property type="molecule type" value="Genomic_DNA"/>
</dbReference>